<dbReference type="Gene3D" id="3.40.50.1820">
    <property type="entry name" value="alpha/beta hydrolase"/>
    <property type="match status" value="1"/>
</dbReference>
<organism evidence="4 5">
    <name type="scientific">Cerrena zonata</name>
    <dbReference type="NCBI Taxonomy" id="2478898"/>
    <lineage>
        <taxon>Eukaryota</taxon>
        <taxon>Fungi</taxon>
        <taxon>Dikarya</taxon>
        <taxon>Basidiomycota</taxon>
        <taxon>Agaricomycotina</taxon>
        <taxon>Agaricomycetes</taxon>
        <taxon>Polyporales</taxon>
        <taxon>Cerrenaceae</taxon>
        <taxon>Cerrena</taxon>
    </lineage>
</organism>
<evidence type="ECO:0000256" key="1">
    <source>
        <dbReference type="ARBA" id="ARBA00022801"/>
    </source>
</evidence>
<accession>A0AAW0FH32</accession>
<dbReference type="PANTHER" id="PTHR48081:SF8">
    <property type="entry name" value="ALPHA_BETA HYDROLASE FOLD-3 DOMAIN-CONTAINING PROTEIN-RELATED"/>
    <property type="match status" value="1"/>
</dbReference>
<keyword evidence="1" id="KW-0378">Hydrolase</keyword>
<dbReference type="InterPro" id="IPR029058">
    <property type="entry name" value="AB_hydrolase_fold"/>
</dbReference>
<sequence length="402" mass="44834">MVYRLRRQPFRAIILAFTFISVIFLRFPLWAIYYIPRRTRPRSSWTWQQCIEVNFIRVFTPLGTLAEWVGPALGHPDSRAIPRKSKVKSLWLEPTPQLITGSLKEAADKAGVQSARIPAYWYDRDGYNTAVDAPARSGEKVVLYIHGGAFIALSAHPNGWFDYWIKRFMTTHPAIQRTFAVEYRLTSGDENPFPAAIIDSLAAYSHLINDLGFKPEDIIFTGGSAGGNLVLALARYLVEAHRDPGTSNVVPGPPGALVITCPWADLGTSHNDSPSSHGNLVTDILVAEDTGLMLHARKIYAGPHGFPEDVNTNPYLSPASVHPSMGKVSFKGFPKTFISWSEAEIFADQDNTLRKKMTEDMGEDSVGYFTAKDAPHEFTTLASWKAQNDSAYRAMEEWLSRL</sequence>
<reference evidence="4 5" key="1">
    <citation type="submission" date="2022-09" db="EMBL/GenBank/DDBJ databases">
        <authorList>
            <person name="Palmer J.M."/>
        </authorList>
    </citation>
    <scope>NUCLEOTIDE SEQUENCE [LARGE SCALE GENOMIC DNA]</scope>
    <source>
        <strain evidence="4 5">DSM 7382</strain>
    </source>
</reference>
<evidence type="ECO:0000313" key="5">
    <source>
        <dbReference type="Proteomes" id="UP001385951"/>
    </source>
</evidence>
<evidence type="ECO:0000259" key="3">
    <source>
        <dbReference type="Pfam" id="PF07859"/>
    </source>
</evidence>
<keyword evidence="2" id="KW-0472">Membrane</keyword>
<feature type="transmembrane region" description="Helical" evidence="2">
    <location>
        <begin position="12"/>
        <end position="35"/>
    </location>
</feature>
<comment type="caution">
    <text evidence="4">The sequence shown here is derived from an EMBL/GenBank/DDBJ whole genome shotgun (WGS) entry which is preliminary data.</text>
</comment>
<keyword evidence="2" id="KW-1133">Transmembrane helix</keyword>
<keyword evidence="2" id="KW-0812">Transmembrane</keyword>
<dbReference type="AlphaFoldDB" id="A0AAW0FH32"/>
<dbReference type="Pfam" id="PF07859">
    <property type="entry name" value="Abhydrolase_3"/>
    <property type="match status" value="1"/>
</dbReference>
<feature type="domain" description="Alpha/beta hydrolase fold-3" evidence="3">
    <location>
        <begin position="142"/>
        <end position="379"/>
    </location>
</feature>
<protein>
    <recommendedName>
        <fullName evidence="3">Alpha/beta hydrolase fold-3 domain-containing protein</fullName>
    </recommendedName>
</protein>
<dbReference type="PANTHER" id="PTHR48081">
    <property type="entry name" value="AB HYDROLASE SUPERFAMILY PROTEIN C4A8.06C"/>
    <property type="match status" value="1"/>
</dbReference>
<dbReference type="GO" id="GO:0016787">
    <property type="term" value="F:hydrolase activity"/>
    <property type="evidence" value="ECO:0007669"/>
    <property type="project" value="UniProtKB-KW"/>
</dbReference>
<evidence type="ECO:0000313" key="4">
    <source>
        <dbReference type="EMBL" id="KAK7676878.1"/>
    </source>
</evidence>
<evidence type="ECO:0000256" key="2">
    <source>
        <dbReference type="SAM" id="Phobius"/>
    </source>
</evidence>
<name>A0AAW0FH32_9APHY</name>
<dbReference type="SUPFAM" id="SSF53474">
    <property type="entry name" value="alpha/beta-Hydrolases"/>
    <property type="match status" value="1"/>
</dbReference>
<dbReference type="Proteomes" id="UP001385951">
    <property type="component" value="Unassembled WGS sequence"/>
</dbReference>
<keyword evidence="5" id="KW-1185">Reference proteome</keyword>
<proteinExistence type="predicted"/>
<dbReference type="EMBL" id="JASBNA010000101">
    <property type="protein sequence ID" value="KAK7676878.1"/>
    <property type="molecule type" value="Genomic_DNA"/>
</dbReference>
<gene>
    <name evidence="4" type="ORF">QCA50_020134</name>
</gene>
<dbReference type="InterPro" id="IPR013094">
    <property type="entry name" value="AB_hydrolase_3"/>
</dbReference>
<dbReference type="InterPro" id="IPR050300">
    <property type="entry name" value="GDXG_lipolytic_enzyme"/>
</dbReference>